<dbReference type="AlphaFoldDB" id="E0XX88"/>
<organism evidence="1">
    <name type="scientific">uncultured alpha proteobacterium HF0070_05I22</name>
    <dbReference type="NCBI Taxonomy" id="710803"/>
    <lineage>
        <taxon>Bacteria</taxon>
        <taxon>Pseudomonadati</taxon>
        <taxon>Pseudomonadota</taxon>
        <taxon>Alphaproteobacteria</taxon>
        <taxon>environmental samples</taxon>
    </lineage>
</organism>
<dbReference type="EMBL" id="GU474907">
    <property type="protein sequence ID" value="ADI19029.1"/>
    <property type="molecule type" value="Genomic_DNA"/>
</dbReference>
<reference evidence="1" key="1">
    <citation type="journal article" date="2011" name="Environ. Microbiol.">
        <title>Time-series analyses of Monterey Bay coastal microbial picoplankton using a 'genome proxy' microarray.</title>
        <authorList>
            <person name="Rich V.I."/>
            <person name="Pham V.D."/>
            <person name="Eppley J."/>
            <person name="Shi Y."/>
            <person name="DeLong E.F."/>
        </authorList>
    </citation>
    <scope>NUCLEOTIDE SEQUENCE</scope>
</reference>
<evidence type="ECO:0000313" key="1">
    <source>
        <dbReference type="EMBL" id="ADI19029.1"/>
    </source>
</evidence>
<proteinExistence type="predicted"/>
<accession>E0XX88</accession>
<protein>
    <submittedName>
        <fullName evidence="1">Uncharacterized protein</fullName>
    </submittedName>
</protein>
<sequence>MSFLIRLTPFNKIITCVFIHKIFSQQVRDESKNAEFTIDKMLRIAKVAPNL</sequence>
<name>E0XX88_9PROT</name>